<dbReference type="SUPFAM" id="SSF53850">
    <property type="entry name" value="Periplasmic binding protein-like II"/>
    <property type="match status" value="1"/>
</dbReference>
<dbReference type="EMBL" id="JMQA01000030">
    <property type="protein sequence ID" value="KFN08069.1"/>
    <property type="molecule type" value="Genomic_DNA"/>
</dbReference>
<evidence type="ECO:0000256" key="2">
    <source>
        <dbReference type="ARBA" id="ARBA00010742"/>
    </source>
</evidence>
<reference evidence="5 6" key="1">
    <citation type="submission" date="2014-04" db="EMBL/GenBank/DDBJ databases">
        <authorList>
            <person name="Bishop-Lilly K.A."/>
            <person name="Broomall S.M."/>
            <person name="Chain P.S."/>
            <person name="Chertkov O."/>
            <person name="Coyne S.R."/>
            <person name="Daligault H.E."/>
            <person name="Davenport K.W."/>
            <person name="Erkkila T."/>
            <person name="Frey K.G."/>
            <person name="Gibbons H.S."/>
            <person name="Gu W."/>
            <person name="Jaissle J."/>
            <person name="Johnson S.L."/>
            <person name="Koroleva G.I."/>
            <person name="Ladner J.T."/>
            <person name="Lo C.-C."/>
            <person name="Minogue T.D."/>
            <person name="Munk C."/>
            <person name="Palacios G.F."/>
            <person name="Redden C.L."/>
            <person name="Rosenzweig C.N."/>
            <person name="Scholz M.B."/>
            <person name="Teshima H."/>
            <person name="Xu Y."/>
        </authorList>
    </citation>
    <scope>NUCLEOTIDE SEQUENCE [LARGE SCALE GENOMIC DNA]</scope>
    <source>
        <strain evidence="5 6">8244</strain>
    </source>
</reference>
<dbReference type="GO" id="GO:0042597">
    <property type="term" value="C:periplasmic space"/>
    <property type="evidence" value="ECO:0007669"/>
    <property type="project" value="UniProtKB-SubCell"/>
</dbReference>
<dbReference type="STRING" id="44252.DJ90_3451"/>
<comment type="similarity">
    <text evidence="2">Belongs to the bacterial solute-binding protein SsuA/TauA family.</text>
</comment>
<keyword evidence="6" id="KW-1185">Reference proteome</keyword>
<comment type="caution">
    <text evidence="5">The sequence shown here is derived from an EMBL/GenBank/DDBJ whole genome shotgun (WGS) entry which is preliminary data.</text>
</comment>
<feature type="domain" description="SsuA/THI5-like" evidence="4">
    <location>
        <begin position="75"/>
        <end position="281"/>
    </location>
</feature>
<name>A0A090ZA06_PAEMA</name>
<dbReference type="AlphaFoldDB" id="A0A090ZA06"/>
<dbReference type="PANTHER" id="PTHR30024:SF47">
    <property type="entry name" value="TAURINE-BINDING PERIPLASMIC PROTEIN"/>
    <property type="match status" value="1"/>
</dbReference>
<dbReference type="Pfam" id="PF09084">
    <property type="entry name" value="NMT1"/>
    <property type="match status" value="1"/>
</dbReference>
<dbReference type="InterPro" id="IPR015168">
    <property type="entry name" value="SsuA/THI5"/>
</dbReference>
<dbReference type="OrthoDB" id="9815602at2"/>
<evidence type="ECO:0000256" key="1">
    <source>
        <dbReference type="ARBA" id="ARBA00004418"/>
    </source>
</evidence>
<dbReference type="Gene3D" id="3.40.190.10">
    <property type="entry name" value="Periplasmic binding protein-like II"/>
    <property type="match status" value="2"/>
</dbReference>
<dbReference type="RefSeq" id="WP_051985640.1">
    <property type="nucleotide sequence ID" value="NZ_CP086393.1"/>
</dbReference>
<dbReference type="PROSITE" id="PS51257">
    <property type="entry name" value="PROKAR_LIPOPROTEIN"/>
    <property type="match status" value="1"/>
</dbReference>
<keyword evidence="3" id="KW-0732">Signal</keyword>
<gene>
    <name evidence="5" type="ORF">DJ90_3451</name>
</gene>
<dbReference type="HOGENOM" id="CLU_028871_12_1_9"/>
<sequence>MAISSKTKAKTVPSLIIWLFAALLLVLSGCGSAKEGSQAAVQAAGAGSGGGQDRQKQAPVTLNIADISTNPVLRTAVSKGFFEKHGIEAKLVAFATPAEGINSLFIKQADIAWGADFPILNAVSKGEFAIIASTGTSTEQNAKQWKLFVRDDIGKPEDLKGKKLSFLRGTFLSYLWDEYLAEHGLALDDVKLIGQGGSDEAYIALKKGEVDAVWVSGAALVAKFEAAEGVRQLTDMSQTKVRIGSQIAAPEALIRERPEAVANFLRALDEASRFVKENPQEVADILYKEVKQPRESTLKDLEVLNWNVDFTEAAYDSLTRQKKYMVENGIIEKDFELKDKIKLEFLREVLPDRVTITP</sequence>
<comment type="subcellular location">
    <subcellularLocation>
        <location evidence="1">Periplasm</location>
    </subcellularLocation>
</comment>
<dbReference type="Proteomes" id="UP000029278">
    <property type="component" value="Unassembled WGS sequence"/>
</dbReference>
<evidence type="ECO:0000313" key="5">
    <source>
        <dbReference type="EMBL" id="KFN08069.1"/>
    </source>
</evidence>
<organism evidence="5 6">
    <name type="scientific">Paenibacillus macerans</name>
    <name type="common">Bacillus macerans</name>
    <dbReference type="NCBI Taxonomy" id="44252"/>
    <lineage>
        <taxon>Bacteria</taxon>
        <taxon>Bacillati</taxon>
        <taxon>Bacillota</taxon>
        <taxon>Bacilli</taxon>
        <taxon>Bacillales</taxon>
        <taxon>Paenibacillaceae</taxon>
        <taxon>Paenibacillus</taxon>
    </lineage>
</organism>
<dbReference type="PATRIC" id="fig|44252.3.peg.3589"/>
<evidence type="ECO:0000259" key="4">
    <source>
        <dbReference type="Pfam" id="PF09084"/>
    </source>
</evidence>
<accession>A0A090ZA06</accession>
<evidence type="ECO:0000256" key="3">
    <source>
        <dbReference type="ARBA" id="ARBA00022729"/>
    </source>
</evidence>
<proteinExistence type="inferred from homology"/>
<dbReference type="GeneID" id="77008874"/>
<evidence type="ECO:0000313" key="6">
    <source>
        <dbReference type="Proteomes" id="UP000029278"/>
    </source>
</evidence>
<dbReference type="PANTHER" id="PTHR30024">
    <property type="entry name" value="ALIPHATIC SULFONATES-BINDING PROTEIN-RELATED"/>
    <property type="match status" value="1"/>
</dbReference>
<protein>
    <submittedName>
        <fullName evidence="5">Bacterial extracellular solute-binding s, 3 family protein</fullName>
    </submittedName>
</protein>